<accession>A0ABP1AAK2</accession>
<evidence type="ECO:0000313" key="2">
    <source>
        <dbReference type="Proteomes" id="UP001497522"/>
    </source>
</evidence>
<gene>
    <name evidence="1" type="ORF">CSSPJE1EN2_LOCUS2494</name>
</gene>
<name>A0ABP1AAK2_9BRYO</name>
<dbReference type="Proteomes" id="UP001497522">
    <property type="component" value="Chromosome 10"/>
</dbReference>
<dbReference type="EMBL" id="OZ023711">
    <property type="protein sequence ID" value="CAK9859499.1"/>
    <property type="molecule type" value="Genomic_DNA"/>
</dbReference>
<reference evidence="1" key="1">
    <citation type="submission" date="2024-03" db="EMBL/GenBank/DDBJ databases">
        <authorList>
            <consortium name="ELIXIR-Norway"/>
            <consortium name="Elixir Norway"/>
        </authorList>
    </citation>
    <scope>NUCLEOTIDE SEQUENCE</scope>
</reference>
<evidence type="ECO:0000313" key="1">
    <source>
        <dbReference type="EMBL" id="CAK9859499.1"/>
    </source>
</evidence>
<proteinExistence type="predicted"/>
<keyword evidence="2" id="KW-1185">Reference proteome</keyword>
<organism evidence="1 2">
    <name type="scientific">Sphagnum jensenii</name>
    <dbReference type="NCBI Taxonomy" id="128206"/>
    <lineage>
        <taxon>Eukaryota</taxon>
        <taxon>Viridiplantae</taxon>
        <taxon>Streptophyta</taxon>
        <taxon>Embryophyta</taxon>
        <taxon>Bryophyta</taxon>
        <taxon>Sphagnophytina</taxon>
        <taxon>Sphagnopsida</taxon>
        <taxon>Sphagnales</taxon>
        <taxon>Sphagnaceae</taxon>
        <taxon>Sphagnum</taxon>
    </lineage>
</organism>
<protein>
    <submittedName>
        <fullName evidence="1">Uncharacterized protein</fullName>
    </submittedName>
</protein>
<sequence length="120" mass="13515">MVTRSWLGSDFEEFKLQRRHSDFDHAQLVISSQAWGHGFSITSYGRRSFDLTRSPPFRDLARGGNGQEAVGEEPLVRGGEEQTLLAALHRPGKAYFGILYCCRGEMELSRLHVSDRSGTQ</sequence>